<dbReference type="AlphaFoldDB" id="A0AA38GHY5"/>
<feature type="non-terminal residue" evidence="1">
    <location>
        <position position="71"/>
    </location>
</feature>
<organism evidence="1 2">
    <name type="scientific">Taxus chinensis</name>
    <name type="common">Chinese yew</name>
    <name type="synonym">Taxus wallichiana var. chinensis</name>
    <dbReference type="NCBI Taxonomy" id="29808"/>
    <lineage>
        <taxon>Eukaryota</taxon>
        <taxon>Viridiplantae</taxon>
        <taxon>Streptophyta</taxon>
        <taxon>Embryophyta</taxon>
        <taxon>Tracheophyta</taxon>
        <taxon>Spermatophyta</taxon>
        <taxon>Pinopsida</taxon>
        <taxon>Pinidae</taxon>
        <taxon>Conifers II</taxon>
        <taxon>Cupressales</taxon>
        <taxon>Taxaceae</taxon>
        <taxon>Taxus</taxon>
    </lineage>
</organism>
<comment type="caution">
    <text evidence="1">The sequence shown here is derived from an EMBL/GenBank/DDBJ whole genome shotgun (WGS) entry which is preliminary data.</text>
</comment>
<evidence type="ECO:0000313" key="2">
    <source>
        <dbReference type="Proteomes" id="UP000824469"/>
    </source>
</evidence>
<sequence>MSQHELSLFRPNRSVRVHLAQMSQCFVGQILPVRPIRPIHVPLAQMSLLLSDYLFSFRPIWPVRVLRVLVS</sequence>
<protein>
    <submittedName>
        <fullName evidence="1">Uncharacterized protein</fullName>
    </submittedName>
</protein>
<proteinExistence type="predicted"/>
<gene>
    <name evidence="1" type="ORF">KI387_016894</name>
</gene>
<keyword evidence="2" id="KW-1185">Reference proteome</keyword>
<reference evidence="1 2" key="1">
    <citation type="journal article" date="2021" name="Nat. Plants">
        <title>The Taxus genome provides insights into paclitaxel biosynthesis.</title>
        <authorList>
            <person name="Xiong X."/>
            <person name="Gou J."/>
            <person name="Liao Q."/>
            <person name="Li Y."/>
            <person name="Zhou Q."/>
            <person name="Bi G."/>
            <person name="Li C."/>
            <person name="Du R."/>
            <person name="Wang X."/>
            <person name="Sun T."/>
            <person name="Guo L."/>
            <person name="Liang H."/>
            <person name="Lu P."/>
            <person name="Wu Y."/>
            <person name="Zhang Z."/>
            <person name="Ro D.K."/>
            <person name="Shang Y."/>
            <person name="Huang S."/>
            <person name="Yan J."/>
        </authorList>
    </citation>
    <scope>NUCLEOTIDE SEQUENCE [LARGE SCALE GENOMIC DNA]</scope>
    <source>
        <strain evidence="1">Ta-2019</strain>
    </source>
</reference>
<evidence type="ECO:0000313" key="1">
    <source>
        <dbReference type="EMBL" id="KAH9322255.1"/>
    </source>
</evidence>
<accession>A0AA38GHY5</accession>
<name>A0AA38GHY5_TAXCH</name>
<dbReference type="EMBL" id="JAHRHJ020000003">
    <property type="protein sequence ID" value="KAH9322255.1"/>
    <property type="molecule type" value="Genomic_DNA"/>
</dbReference>
<dbReference type="Proteomes" id="UP000824469">
    <property type="component" value="Unassembled WGS sequence"/>
</dbReference>